<gene>
    <name evidence="1" type="ORF">Q766_00100</name>
</gene>
<protein>
    <submittedName>
        <fullName evidence="1">ABC transporter ATPase</fullName>
    </submittedName>
</protein>
<reference evidence="1 2" key="1">
    <citation type="submission" date="2013-09" db="EMBL/GenBank/DDBJ databases">
        <authorList>
            <person name="Zeng Z."/>
            <person name="Chen C."/>
        </authorList>
    </citation>
    <scope>NUCLEOTIDE SEQUENCE [LARGE SCALE GENOMIC DNA]</scope>
    <source>
        <strain evidence="1 2">WB 4.1-42</strain>
    </source>
</reference>
<dbReference type="AlphaFoldDB" id="A0A0A2MQF8"/>
<comment type="caution">
    <text evidence="1">The sequence shown here is derived from an EMBL/GenBank/DDBJ whole genome shotgun (WGS) entry which is preliminary data.</text>
</comment>
<proteinExistence type="predicted"/>
<keyword evidence="2" id="KW-1185">Reference proteome</keyword>
<sequence>MYVEFDTLPEESRIWIYQSNRKFSDEEIAEIETSLKQFLENWAAHGSGLEASYQLKYNRFIVIAINQVTQAATGCSIDASVQFIQSLESKYGVDLLDKMNVTFKQGEHITHKPLIEFKKLAKDKSVSANTVVFNNLVNTVGEYQEFWEVPASESWHSRFF</sequence>
<name>A0A0A2MQF8_9FLAO</name>
<dbReference type="EMBL" id="JRLY01000001">
    <property type="protein sequence ID" value="KGO94564.1"/>
    <property type="molecule type" value="Genomic_DNA"/>
</dbReference>
<evidence type="ECO:0000313" key="2">
    <source>
        <dbReference type="Proteomes" id="UP000030111"/>
    </source>
</evidence>
<dbReference type="RefSeq" id="WP_026991947.1">
    <property type="nucleotide sequence ID" value="NZ_JRLY01000001.1"/>
</dbReference>
<dbReference type="OrthoDB" id="978691at2"/>
<organism evidence="1 2">
    <name type="scientific">Flavobacterium subsaxonicum WB 4.1-42 = DSM 21790</name>
    <dbReference type="NCBI Taxonomy" id="1121898"/>
    <lineage>
        <taxon>Bacteria</taxon>
        <taxon>Pseudomonadati</taxon>
        <taxon>Bacteroidota</taxon>
        <taxon>Flavobacteriia</taxon>
        <taxon>Flavobacteriales</taxon>
        <taxon>Flavobacteriaceae</taxon>
        <taxon>Flavobacterium</taxon>
    </lineage>
</organism>
<dbReference type="Proteomes" id="UP000030111">
    <property type="component" value="Unassembled WGS sequence"/>
</dbReference>
<accession>A0A0A2MQF8</accession>
<evidence type="ECO:0000313" key="1">
    <source>
        <dbReference type="EMBL" id="KGO94564.1"/>
    </source>
</evidence>
<dbReference type="STRING" id="1121898.GCA_000422725_00499"/>
<dbReference type="eggNOG" id="ENOG502ZBQZ">
    <property type="taxonomic scope" value="Bacteria"/>
</dbReference>